<comment type="caution">
    <text evidence="1">The sequence shown here is derived from an EMBL/GenBank/DDBJ whole genome shotgun (WGS) entry which is preliminary data.</text>
</comment>
<organism evidence="1 2">
    <name type="scientific">Streptomyces inusitatus</name>
    <dbReference type="NCBI Taxonomy" id="68221"/>
    <lineage>
        <taxon>Bacteria</taxon>
        <taxon>Bacillati</taxon>
        <taxon>Actinomycetota</taxon>
        <taxon>Actinomycetes</taxon>
        <taxon>Kitasatosporales</taxon>
        <taxon>Streptomycetaceae</taxon>
        <taxon>Streptomyces</taxon>
    </lineage>
</organism>
<evidence type="ECO:0000313" key="1">
    <source>
        <dbReference type="EMBL" id="GGZ52743.1"/>
    </source>
</evidence>
<name>A0A918QJT8_9ACTN</name>
<reference evidence="1" key="2">
    <citation type="submission" date="2020-09" db="EMBL/GenBank/DDBJ databases">
        <authorList>
            <person name="Sun Q."/>
            <person name="Ohkuma M."/>
        </authorList>
    </citation>
    <scope>NUCLEOTIDE SEQUENCE</scope>
    <source>
        <strain evidence="1">JCM 4988</strain>
    </source>
</reference>
<reference evidence="1" key="1">
    <citation type="journal article" date="2014" name="Int. J. Syst. Evol. Microbiol.">
        <title>Complete genome sequence of Corynebacterium casei LMG S-19264T (=DSM 44701T), isolated from a smear-ripened cheese.</title>
        <authorList>
            <consortium name="US DOE Joint Genome Institute (JGI-PGF)"/>
            <person name="Walter F."/>
            <person name="Albersmeier A."/>
            <person name="Kalinowski J."/>
            <person name="Ruckert C."/>
        </authorList>
    </citation>
    <scope>NUCLEOTIDE SEQUENCE</scope>
    <source>
        <strain evidence="1">JCM 4988</strain>
    </source>
</reference>
<evidence type="ECO:0000313" key="2">
    <source>
        <dbReference type="Proteomes" id="UP000630936"/>
    </source>
</evidence>
<sequence>MVVADAPDFPGPDSGLVVGDIAYDTRARAVGVLMAEYGTLYFLRPLGGGREWDVPKVKVRLATVADRLFPAVAEVNAESLRRAGHRP</sequence>
<gene>
    <name evidence="1" type="ORF">GCM10010387_53600</name>
</gene>
<dbReference type="EMBL" id="BMWG01000022">
    <property type="protein sequence ID" value="GGZ52743.1"/>
    <property type="molecule type" value="Genomic_DNA"/>
</dbReference>
<accession>A0A918QJT8</accession>
<protein>
    <submittedName>
        <fullName evidence="1">Uncharacterized protein</fullName>
    </submittedName>
</protein>
<dbReference type="Proteomes" id="UP000630936">
    <property type="component" value="Unassembled WGS sequence"/>
</dbReference>
<keyword evidence="2" id="KW-1185">Reference proteome</keyword>
<dbReference type="RefSeq" id="WP_190125800.1">
    <property type="nucleotide sequence ID" value="NZ_BMWG01000022.1"/>
</dbReference>
<proteinExistence type="predicted"/>
<dbReference type="AlphaFoldDB" id="A0A918QJT8"/>